<dbReference type="NCBIfam" id="NF005801">
    <property type="entry name" value="PRK07656.1"/>
    <property type="match status" value="1"/>
</dbReference>
<name>A0ABP5JWS4_9ACTN</name>
<dbReference type="RefSeq" id="WP_344261275.1">
    <property type="nucleotide sequence ID" value="NZ_BAAAMR010000003.1"/>
</dbReference>
<dbReference type="InterPro" id="IPR045851">
    <property type="entry name" value="AMP-bd_C_sf"/>
</dbReference>
<dbReference type="PROSITE" id="PS00455">
    <property type="entry name" value="AMP_BINDING"/>
    <property type="match status" value="1"/>
</dbReference>
<proteinExistence type="predicted"/>
<dbReference type="SUPFAM" id="SSF56801">
    <property type="entry name" value="Acetyl-CoA synthetase-like"/>
    <property type="match status" value="1"/>
</dbReference>
<dbReference type="PANTHER" id="PTHR43767:SF1">
    <property type="entry name" value="NONRIBOSOMAL PEPTIDE SYNTHASE PES1 (EUROFUNG)-RELATED"/>
    <property type="match status" value="1"/>
</dbReference>
<dbReference type="InterPro" id="IPR042099">
    <property type="entry name" value="ANL_N_sf"/>
</dbReference>
<feature type="domain" description="AMP-dependent synthetase/ligase" evidence="1">
    <location>
        <begin position="27"/>
        <end position="397"/>
    </location>
</feature>
<dbReference type="InterPro" id="IPR020845">
    <property type="entry name" value="AMP-binding_CS"/>
</dbReference>
<dbReference type="InterPro" id="IPR025110">
    <property type="entry name" value="AMP-bd_C"/>
</dbReference>
<keyword evidence="4" id="KW-1185">Reference proteome</keyword>
<dbReference type="GO" id="GO:0016874">
    <property type="term" value="F:ligase activity"/>
    <property type="evidence" value="ECO:0007669"/>
    <property type="project" value="UniProtKB-KW"/>
</dbReference>
<gene>
    <name evidence="3" type="ORF">GCM10009727_06800</name>
</gene>
<evidence type="ECO:0000313" key="4">
    <source>
        <dbReference type="Proteomes" id="UP001501020"/>
    </source>
</evidence>
<protein>
    <submittedName>
        <fullName evidence="3">FadD3 family acyl-CoA ligase</fullName>
    </submittedName>
</protein>
<feature type="domain" description="AMP-binding enzyme C-terminal" evidence="2">
    <location>
        <begin position="448"/>
        <end position="522"/>
    </location>
</feature>
<evidence type="ECO:0000259" key="2">
    <source>
        <dbReference type="Pfam" id="PF13193"/>
    </source>
</evidence>
<dbReference type="Gene3D" id="3.40.50.12780">
    <property type="entry name" value="N-terminal domain of ligase-like"/>
    <property type="match status" value="1"/>
</dbReference>
<comment type="caution">
    <text evidence="3">The sequence shown here is derived from an EMBL/GenBank/DDBJ whole genome shotgun (WGS) entry which is preliminary data.</text>
</comment>
<dbReference type="InterPro" id="IPR050237">
    <property type="entry name" value="ATP-dep_AMP-bd_enzyme"/>
</dbReference>
<sequence length="538" mass="57011">MSITEADMSDDDPGPDRPSIAAMAASAAERFPDRTAVVDGGKRVSYRELYEEARRFGAALVASGVEPGDRVGIWAFNSREWIVALLGLQQAGAVLVPVNTRFKGREAAGILHRAGAKALVTVTDFLGNDYVEMLAGAGVALPDLRTTVIARGRPSGTGVPWDAFLARATGEALAEVDRRRAALGSGDTSDILFTSGTTGEPKGVVMTHGRTMRVATDWVAMTGLSEGDRYVMVNPYFHMFGFKAGILACVSAGATMYPQAVLDVDTVLGLVAEEKATVLPGAPTMYHAILEHPDRDRYDLSSLRVAVTGAADIPVELIRRIRDELPFQVIVAGYGLTEAGTASSTGPGDAPETIATTVGRARPGFEIRVVDGAGEDAAKGEVGEIVLRGPTVMAGYLDDPDATAEVLSPDGWLRTGDLGRFDEGGCLSIAGRSKDMFIVGGFNAYPAEIEAMLLEHPGVREVAVIGVPDARLGQIGMAFVVPRPPAPSADEVIAWCRERMANYKVPRFVELIEELPLTASGKVLKTALQERASTRAVT</sequence>
<reference evidence="4" key="1">
    <citation type="journal article" date="2019" name="Int. J. Syst. Evol. Microbiol.">
        <title>The Global Catalogue of Microorganisms (GCM) 10K type strain sequencing project: providing services to taxonomists for standard genome sequencing and annotation.</title>
        <authorList>
            <consortium name="The Broad Institute Genomics Platform"/>
            <consortium name="The Broad Institute Genome Sequencing Center for Infectious Disease"/>
            <person name="Wu L."/>
            <person name="Ma J."/>
        </authorList>
    </citation>
    <scope>NUCLEOTIDE SEQUENCE [LARGE SCALE GENOMIC DNA]</scope>
    <source>
        <strain evidence="4">JCM 13850</strain>
    </source>
</reference>
<dbReference type="Proteomes" id="UP001501020">
    <property type="component" value="Unassembled WGS sequence"/>
</dbReference>
<dbReference type="Pfam" id="PF00501">
    <property type="entry name" value="AMP-binding"/>
    <property type="match status" value="1"/>
</dbReference>
<dbReference type="Gene3D" id="3.30.300.30">
    <property type="match status" value="1"/>
</dbReference>
<evidence type="ECO:0000259" key="1">
    <source>
        <dbReference type="Pfam" id="PF00501"/>
    </source>
</evidence>
<dbReference type="Pfam" id="PF13193">
    <property type="entry name" value="AMP-binding_C"/>
    <property type="match status" value="1"/>
</dbReference>
<organism evidence="3 4">
    <name type="scientific">Actinomadura napierensis</name>
    <dbReference type="NCBI Taxonomy" id="267854"/>
    <lineage>
        <taxon>Bacteria</taxon>
        <taxon>Bacillati</taxon>
        <taxon>Actinomycetota</taxon>
        <taxon>Actinomycetes</taxon>
        <taxon>Streptosporangiales</taxon>
        <taxon>Thermomonosporaceae</taxon>
        <taxon>Actinomadura</taxon>
    </lineage>
</organism>
<dbReference type="InterPro" id="IPR000873">
    <property type="entry name" value="AMP-dep_synth/lig_dom"/>
</dbReference>
<evidence type="ECO:0000313" key="3">
    <source>
        <dbReference type="EMBL" id="GAA2121406.1"/>
    </source>
</evidence>
<keyword evidence="3" id="KW-0436">Ligase</keyword>
<accession>A0ABP5JWS4</accession>
<dbReference type="EMBL" id="BAAAMR010000003">
    <property type="protein sequence ID" value="GAA2121406.1"/>
    <property type="molecule type" value="Genomic_DNA"/>
</dbReference>
<dbReference type="PANTHER" id="PTHR43767">
    <property type="entry name" value="LONG-CHAIN-FATTY-ACID--COA LIGASE"/>
    <property type="match status" value="1"/>
</dbReference>